<accession>A0A8T2UAZ0</accession>
<dbReference type="InterPro" id="IPR017930">
    <property type="entry name" value="Myb_dom"/>
</dbReference>
<keyword evidence="12" id="KW-1185">Reference proteome</keyword>
<evidence type="ECO:0000256" key="8">
    <source>
        <dbReference type="SAM" id="MobiDB-lite"/>
    </source>
</evidence>
<dbReference type="Pfam" id="PF00249">
    <property type="entry name" value="Myb_DNA-binding"/>
    <property type="match status" value="2"/>
</dbReference>
<dbReference type="EMBL" id="CM035413">
    <property type="protein sequence ID" value="KAH7430484.1"/>
    <property type="molecule type" value="Genomic_DNA"/>
</dbReference>
<keyword evidence="2" id="KW-0677">Repeat</keyword>
<keyword evidence="5" id="KW-0010">Activator</keyword>
<feature type="compositionally biased region" description="Polar residues" evidence="8">
    <location>
        <begin position="127"/>
        <end position="140"/>
    </location>
</feature>
<sequence length="417" mass="47095">MANSHKCCQKQKLKRGLWSPDEDEKLRNCIMAYGARNWNNVPTIAGIQRCGKSCRLRWINYLRPDLKRGSFSAAEERHIIELHKIFGNKWSKIASHLPGRTDNEIKNIWNSCLRKRVEKKASETSEQKSSTEISRTSEQDQPLEVAQKFSTMTSSSSSASWARSVFPFLEADFHEGALSSGNNLAARDSVCVEHNLETFHNPFSITQDQATGCKDLHDVVCCQEAVDKMTVVDNKHTTQERDALFVSSNLSDHQLLMSIKNHSITLKQRTDMKISEDHKDMYTLNRHDSVYNPDVHNLFDLNGGHLVKDGQTETTTSIASGLASASCFGSLCSAQDFFSPSGDTIVDGYFPKSNGQLLSDEYGLISLQHYEMETLLNQSPSTTCSDESASKFSFPMHYEDINFWLEDAIENQDSCYW</sequence>
<dbReference type="GO" id="GO:0045893">
    <property type="term" value="P:positive regulation of DNA-templated transcription"/>
    <property type="evidence" value="ECO:0007669"/>
    <property type="project" value="UniProtKB-ARBA"/>
</dbReference>
<dbReference type="GO" id="GO:0003677">
    <property type="term" value="F:DNA binding"/>
    <property type="evidence" value="ECO:0007669"/>
    <property type="project" value="UniProtKB-KW"/>
</dbReference>
<feature type="region of interest" description="Disordered" evidence="8">
    <location>
        <begin position="120"/>
        <end position="142"/>
    </location>
</feature>
<feature type="domain" description="HTH myb-type" evidence="10">
    <location>
        <begin position="10"/>
        <end position="62"/>
    </location>
</feature>
<dbReference type="InterPro" id="IPR009057">
    <property type="entry name" value="Homeodomain-like_sf"/>
</dbReference>
<dbReference type="PROSITE" id="PS50090">
    <property type="entry name" value="MYB_LIKE"/>
    <property type="match status" value="2"/>
</dbReference>
<evidence type="ECO:0000256" key="6">
    <source>
        <dbReference type="ARBA" id="ARBA00023163"/>
    </source>
</evidence>
<dbReference type="FunFam" id="1.10.10.60:FF:000077">
    <property type="entry name" value="MYB transcription factor"/>
    <property type="match status" value="1"/>
</dbReference>
<keyword evidence="3" id="KW-0805">Transcription regulation</keyword>
<comment type="subcellular location">
    <subcellularLocation>
        <location evidence="1">Nucleus</location>
    </subcellularLocation>
</comment>
<evidence type="ECO:0000256" key="4">
    <source>
        <dbReference type="ARBA" id="ARBA00023125"/>
    </source>
</evidence>
<evidence type="ECO:0000259" key="9">
    <source>
        <dbReference type="PROSITE" id="PS50090"/>
    </source>
</evidence>
<reference evidence="11" key="1">
    <citation type="submission" date="2021-08" db="EMBL/GenBank/DDBJ databases">
        <title>WGS assembly of Ceratopteris richardii.</title>
        <authorList>
            <person name="Marchant D.B."/>
            <person name="Chen G."/>
            <person name="Jenkins J."/>
            <person name="Shu S."/>
            <person name="Leebens-Mack J."/>
            <person name="Grimwood J."/>
            <person name="Schmutz J."/>
            <person name="Soltis P."/>
            <person name="Soltis D."/>
            <person name="Chen Z.-H."/>
        </authorList>
    </citation>
    <scope>NUCLEOTIDE SEQUENCE</scope>
    <source>
        <strain evidence="11">Whitten #5841</strain>
        <tissue evidence="11">Leaf</tissue>
    </source>
</reference>
<proteinExistence type="predicted"/>
<evidence type="ECO:0000313" key="11">
    <source>
        <dbReference type="EMBL" id="KAH7430484.1"/>
    </source>
</evidence>
<name>A0A8T2UAZ0_CERRI</name>
<keyword evidence="7" id="KW-0539">Nucleus</keyword>
<keyword evidence="4" id="KW-0238">DNA-binding</keyword>
<evidence type="ECO:0000313" key="12">
    <source>
        <dbReference type="Proteomes" id="UP000825935"/>
    </source>
</evidence>
<evidence type="ECO:0000256" key="1">
    <source>
        <dbReference type="ARBA" id="ARBA00004123"/>
    </source>
</evidence>
<evidence type="ECO:0000256" key="5">
    <source>
        <dbReference type="ARBA" id="ARBA00023159"/>
    </source>
</evidence>
<evidence type="ECO:0000256" key="7">
    <source>
        <dbReference type="ARBA" id="ARBA00023242"/>
    </source>
</evidence>
<dbReference type="Gene3D" id="1.10.10.60">
    <property type="entry name" value="Homeodomain-like"/>
    <property type="match status" value="2"/>
</dbReference>
<feature type="domain" description="Myb-like" evidence="9">
    <location>
        <begin position="63"/>
        <end position="113"/>
    </location>
</feature>
<dbReference type="AlphaFoldDB" id="A0A8T2UAZ0"/>
<dbReference type="Proteomes" id="UP000825935">
    <property type="component" value="Chromosome 8"/>
</dbReference>
<feature type="domain" description="Myb-like" evidence="9">
    <location>
        <begin position="10"/>
        <end position="62"/>
    </location>
</feature>
<dbReference type="PANTHER" id="PTHR47997">
    <property type="entry name" value="MYB DOMAIN PROTEIN 55"/>
    <property type="match status" value="1"/>
</dbReference>
<dbReference type="GO" id="GO:0005634">
    <property type="term" value="C:nucleus"/>
    <property type="evidence" value="ECO:0007669"/>
    <property type="project" value="UniProtKB-SubCell"/>
</dbReference>
<evidence type="ECO:0000259" key="10">
    <source>
        <dbReference type="PROSITE" id="PS51294"/>
    </source>
</evidence>
<dbReference type="SUPFAM" id="SSF46689">
    <property type="entry name" value="Homeodomain-like"/>
    <property type="match status" value="1"/>
</dbReference>
<dbReference type="OrthoDB" id="2143914at2759"/>
<dbReference type="SMART" id="SM00717">
    <property type="entry name" value="SANT"/>
    <property type="match status" value="2"/>
</dbReference>
<keyword evidence="6" id="KW-0804">Transcription</keyword>
<comment type="caution">
    <text evidence="11">The sequence shown here is derived from an EMBL/GenBank/DDBJ whole genome shotgun (WGS) entry which is preliminary data.</text>
</comment>
<evidence type="ECO:0000256" key="3">
    <source>
        <dbReference type="ARBA" id="ARBA00023015"/>
    </source>
</evidence>
<dbReference type="InterPro" id="IPR001005">
    <property type="entry name" value="SANT/Myb"/>
</dbReference>
<dbReference type="CDD" id="cd00167">
    <property type="entry name" value="SANT"/>
    <property type="match status" value="2"/>
</dbReference>
<gene>
    <name evidence="11" type="ORF">KP509_08G000700</name>
</gene>
<dbReference type="PROSITE" id="PS51294">
    <property type="entry name" value="HTH_MYB"/>
    <property type="match status" value="2"/>
</dbReference>
<organism evidence="11 12">
    <name type="scientific">Ceratopteris richardii</name>
    <name type="common">Triangle waterfern</name>
    <dbReference type="NCBI Taxonomy" id="49495"/>
    <lineage>
        <taxon>Eukaryota</taxon>
        <taxon>Viridiplantae</taxon>
        <taxon>Streptophyta</taxon>
        <taxon>Embryophyta</taxon>
        <taxon>Tracheophyta</taxon>
        <taxon>Polypodiopsida</taxon>
        <taxon>Polypodiidae</taxon>
        <taxon>Polypodiales</taxon>
        <taxon>Pteridineae</taxon>
        <taxon>Pteridaceae</taxon>
        <taxon>Parkerioideae</taxon>
        <taxon>Ceratopteris</taxon>
    </lineage>
</organism>
<protein>
    <submittedName>
        <fullName evidence="11">Uncharacterized protein</fullName>
    </submittedName>
</protein>
<feature type="domain" description="HTH myb-type" evidence="10">
    <location>
        <begin position="63"/>
        <end position="117"/>
    </location>
</feature>
<dbReference type="InterPro" id="IPR051953">
    <property type="entry name" value="Plant_SW-associated_TFs"/>
</dbReference>
<evidence type="ECO:0000256" key="2">
    <source>
        <dbReference type="ARBA" id="ARBA00022737"/>
    </source>
</evidence>